<evidence type="ECO:0000313" key="2">
    <source>
        <dbReference type="EMBL" id="RKH46208.1"/>
    </source>
</evidence>
<dbReference type="AlphaFoldDB" id="A0A3A8NPQ4"/>
<dbReference type="GO" id="GO:0016746">
    <property type="term" value="F:acyltransferase activity"/>
    <property type="evidence" value="ECO:0007669"/>
    <property type="project" value="InterPro"/>
</dbReference>
<gene>
    <name evidence="2" type="ORF">D7X12_05920</name>
</gene>
<dbReference type="RefSeq" id="WP_120624283.1">
    <property type="nucleotide sequence ID" value="NZ_RAWG01000025.1"/>
</dbReference>
<name>A0A3A8NPQ4_9BACT</name>
<feature type="region of interest" description="Disordered" evidence="1">
    <location>
        <begin position="1"/>
        <end position="21"/>
    </location>
</feature>
<feature type="compositionally biased region" description="Basic and acidic residues" evidence="1">
    <location>
        <begin position="1"/>
        <end position="11"/>
    </location>
</feature>
<evidence type="ECO:0000313" key="3">
    <source>
        <dbReference type="Proteomes" id="UP000273405"/>
    </source>
</evidence>
<dbReference type="Gene3D" id="1.25.10.10">
    <property type="entry name" value="Leucine-rich Repeat Variant"/>
    <property type="match status" value="1"/>
</dbReference>
<evidence type="ECO:0000256" key="1">
    <source>
        <dbReference type="SAM" id="MobiDB-lite"/>
    </source>
</evidence>
<comment type="caution">
    <text evidence="2">The sequence shown here is derived from an EMBL/GenBank/DDBJ whole genome shotgun (WGS) entry which is preliminary data.</text>
</comment>
<dbReference type="InterPro" id="IPR011989">
    <property type="entry name" value="ARM-like"/>
</dbReference>
<dbReference type="OrthoDB" id="5494927at2"/>
<keyword evidence="3" id="KW-1185">Reference proteome</keyword>
<dbReference type="InterPro" id="IPR016024">
    <property type="entry name" value="ARM-type_fold"/>
</dbReference>
<dbReference type="NCBIfam" id="TIGR02270">
    <property type="entry name" value="TIGR02270 family protein"/>
    <property type="match status" value="1"/>
</dbReference>
<dbReference type="Proteomes" id="UP000273405">
    <property type="component" value="Unassembled WGS sequence"/>
</dbReference>
<dbReference type="SUPFAM" id="SSF48371">
    <property type="entry name" value="ARM repeat"/>
    <property type="match status" value="1"/>
</dbReference>
<sequence>MLSMEAHRRTDATSAPHDASPRMDMARDFLADAAFFWAQREQALVAPDYTLQELLEGPEQRLLACLDALVLGGPTVTRKLLRPALASEELETVACACSALLMQDGAEELDAVLTALRVDAEPTGQGAARALALTRRVEAVARLQGLLKDAPPGVQARVLGILTQWEADPGQDLDGLLSADNAPLACAVLRAARRFPARLRSLSIDRALGSDVPEVRNAALETAFLLGHPGAWSTCVEAVRRRGPGWGGPASLLALGGDLQDVDLLLQMLSEPALRRDALWALGLSGRVAAVGPLLEAMRDESVAPLAAEAFCSITGLVLTGNLAVSRKAWTPEAPEEEEPTPLGPEAALPFPELQGVERWWKEIQGNFPPQGRYLAGKPYGAEPLLEALTAGPMRRRATLALELAVRSQGAWQLSTGDWALRQWKVLQALRPTVRGTLALGPFRALPRTLAVPEALRVKDAPLLPPVFRQRPPPPGALAVTGLGLVSSLGDGVVGSCAAARVGVARPGAMEGTPVVDEDSGEELPVTGHAIPHLTQGFSGVGRLVRLGVAALADLVHQTGLTAGPRTGLFLNLPSGFLLAAAERHAREAAKQEAAASRQEEDSGEAEVSEEEPLLAEVLRERYSGTLLPRLLAQATLPGGVSQQELFFGDSPGFVTALRAAERALRSGAVERCIVGGIDSLVEPEWLDALEELRLLKTPNRPTGLMPGECAAFVLVEQVGTAARRSAPVHAYIDALASASEPTHLFSGQPHLGVALTSALSEVLGKLEDRGRETGLVFADVDGTMQRAQDWGYAQVRLDGFPLKELPQWTPVDAWGGVGAATGALAVCMAARSFARGHAPTSGILAWLWGWSGERAALHVRAPTAQ</sequence>
<dbReference type="Gene3D" id="3.40.47.10">
    <property type="match status" value="1"/>
</dbReference>
<dbReference type="InterPro" id="IPR011959">
    <property type="entry name" value="CHP02270"/>
</dbReference>
<feature type="compositionally biased region" description="Acidic residues" evidence="1">
    <location>
        <begin position="602"/>
        <end position="612"/>
    </location>
</feature>
<feature type="region of interest" description="Disordered" evidence="1">
    <location>
        <begin position="589"/>
        <end position="612"/>
    </location>
</feature>
<protein>
    <submittedName>
        <fullName evidence="2">TIGR02270 family protein</fullName>
    </submittedName>
</protein>
<dbReference type="EMBL" id="RAWG01000025">
    <property type="protein sequence ID" value="RKH46208.1"/>
    <property type="molecule type" value="Genomic_DNA"/>
</dbReference>
<dbReference type="SUPFAM" id="SSF53901">
    <property type="entry name" value="Thiolase-like"/>
    <property type="match status" value="1"/>
</dbReference>
<reference evidence="3" key="1">
    <citation type="submission" date="2018-09" db="EMBL/GenBank/DDBJ databases">
        <authorList>
            <person name="Livingstone P.G."/>
            <person name="Whitworth D.E."/>
        </authorList>
    </citation>
    <scope>NUCLEOTIDE SEQUENCE [LARGE SCALE GENOMIC DNA]</scope>
    <source>
        <strain evidence="3">CA040B</strain>
    </source>
</reference>
<dbReference type="InterPro" id="IPR016039">
    <property type="entry name" value="Thiolase-like"/>
</dbReference>
<accession>A0A3A8NPQ4</accession>
<proteinExistence type="predicted"/>
<organism evidence="2 3">
    <name type="scientific">Corallococcus sicarius</name>
    <dbReference type="NCBI Taxonomy" id="2316726"/>
    <lineage>
        <taxon>Bacteria</taxon>
        <taxon>Pseudomonadati</taxon>
        <taxon>Myxococcota</taxon>
        <taxon>Myxococcia</taxon>
        <taxon>Myxococcales</taxon>
        <taxon>Cystobacterineae</taxon>
        <taxon>Myxococcaceae</taxon>
        <taxon>Corallococcus</taxon>
    </lineage>
</organism>